<evidence type="ECO:0000256" key="2">
    <source>
        <dbReference type="SAM" id="SignalP"/>
    </source>
</evidence>
<dbReference type="InterPro" id="IPR052971">
    <property type="entry name" value="TRP_calcium_channel"/>
</dbReference>
<evidence type="ECO:0000256" key="1">
    <source>
        <dbReference type="SAM" id="MobiDB-lite"/>
    </source>
</evidence>
<gene>
    <name evidence="3" type="ORF">N7468_003654</name>
</gene>
<dbReference type="OrthoDB" id="4486239at2759"/>
<evidence type="ECO:0000313" key="4">
    <source>
        <dbReference type="Proteomes" id="UP001150941"/>
    </source>
</evidence>
<feature type="chain" id="PRO_5040869378" evidence="2">
    <location>
        <begin position="17"/>
        <end position="223"/>
    </location>
</feature>
<reference evidence="3" key="1">
    <citation type="submission" date="2022-11" db="EMBL/GenBank/DDBJ databases">
        <authorList>
            <person name="Petersen C."/>
        </authorList>
    </citation>
    <scope>NUCLEOTIDE SEQUENCE</scope>
    <source>
        <strain evidence="3">IBT 19713</strain>
    </source>
</reference>
<name>A0A9W9TRT8_9EURO</name>
<keyword evidence="2" id="KW-0732">Signal</keyword>
<accession>A0A9W9TRT8</accession>
<dbReference type="AlphaFoldDB" id="A0A9W9TRT8"/>
<feature type="signal peptide" evidence="2">
    <location>
        <begin position="1"/>
        <end position="16"/>
    </location>
</feature>
<feature type="region of interest" description="Disordered" evidence="1">
    <location>
        <begin position="133"/>
        <end position="163"/>
    </location>
</feature>
<keyword evidence="4" id="KW-1185">Reference proteome</keyword>
<evidence type="ECO:0000313" key="3">
    <source>
        <dbReference type="EMBL" id="KAJ5239035.1"/>
    </source>
</evidence>
<dbReference type="GeneID" id="83200254"/>
<proteinExistence type="predicted"/>
<organism evidence="3 4">
    <name type="scientific">Penicillium chermesinum</name>
    <dbReference type="NCBI Taxonomy" id="63820"/>
    <lineage>
        <taxon>Eukaryota</taxon>
        <taxon>Fungi</taxon>
        <taxon>Dikarya</taxon>
        <taxon>Ascomycota</taxon>
        <taxon>Pezizomycotina</taxon>
        <taxon>Eurotiomycetes</taxon>
        <taxon>Eurotiomycetidae</taxon>
        <taxon>Eurotiales</taxon>
        <taxon>Aspergillaceae</taxon>
        <taxon>Penicillium</taxon>
    </lineage>
</organism>
<dbReference type="RefSeq" id="XP_058331954.1">
    <property type="nucleotide sequence ID" value="XM_058472951.1"/>
</dbReference>
<sequence length="223" mass="25370">MSFLLVKVFFGAGTLGLDNASEISPIFGYGLILMSMSMEGVMRHAREEYLFQLSIYVLESSNSRRLTYFMPPLNTALTANPKIRTQNLIPLLCIRPMRLILSAGTVRRVRIVLLRATHLPFVMMIWAYESDRPQPRKSQTWPRPLATGRRHGTSFGEPSRRSTCLDLHSSEHEHANTDQRDVREPDLRRAGKAELVDVIDAVERLRVEVARVTATLAKQEHSD</sequence>
<reference evidence="3" key="2">
    <citation type="journal article" date="2023" name="IMA Fungus">
        <title>Comparative genomic study of the Penicillium genus elucidates a diverse pangenome and 15 lateral gene transfer events.</title>
        <authorList>
            <person name="Petersen C."/>
            <person name="Sorensen T."/>
            <person name="Nielsen M.R."/>
            <person name="Sondergaard T.E."/>
            <person name="Sorensen J.L."/>
            <person name="Fitzpatrick D.A."/>
            <person name="Frisvad J.C."/>
            <person name="Nielsen K.L."/>
        </authorList>
    </citation>
    <scope>NUCLEOTIDE SEQUENCE</scope>
    <source>
        <strain evidence="3">IBT 19713</strain>
    </source>
</reference>
<dbReference type="PANTHER" id="PTHR35859:SF5">
    <property type="entry name" value="ION TRANSPORT DOMAIN-CONTAINING PROTEIN"/>
    <property type="match status" value="1"/>
</dbReference>
<dbReference type="PANTHER" id="PTHR35859">
    <property type="entry name" value="NONSELECTIVE CATION CHANNEL PROTEIN"/>
    <property type="match status" value="1"/>
</dbReference>
<comment type="caution">
    <text evidence="3">The sequence shown here is derived from an EMBL/GenBank/DDBJ whole genome shotgun (WGS) entry which is preliminary data.</text>
</comment>
<dbReference type="EMBL" id="JAPQKS010000003">
    <property type="protein sequence ID" value="KAJ5239035.1"/>
    <property type="molecule type" value="Genomic_DNA"/>
</dbReference>
<dbReference type="Proteomes" id="UP001150941">
    <property type="component" value="Unassembled WGS sequence"/>
</dbReference>
<protein>
    <submittedName>
        <fullName evidence="3">Uncharacterized protein</fullName>
    </submittedName>
</protein>